<keyword evidence="2" id="KW-0238">DNA-binding</keyword>
<evidence type="ECO:0000256" key="1">
    <source>
        <dbReference type="ARBA" id="ARBA00022908"/>
    </source>
</evidence>
<protein>
    <submittedName>
        <fullName evidence="7">Recombinase family protein</fullName>
    </submittedName>
</protein>
<evidence type="ECO:0000256" key="4">
    <source>
        <dbReference type="PIRSR" id="PIRSR606118-50"/>
    </source>
</evidence>
<dbReference type="InterPro" id="IPR050639">
    <property type="entry name" value="SSR_resolvase"/>
</dbReference>
<evidence type="ECO:0000256" key="5">
    <source>
        <dbReference type="PROSITE-ProRule" id="PRU10137"/>
    </source>
</evidence>
<dbReference type="GO" id="GO:0003677">
    <property type="term" value="F:DNA binding"/>
    <property type="evidence" value="ECO:0007669"/>
    <property type="project" value="UniProtKB-KW"/>
</dbReference>
<evidence type="ECO:0000313" key="7">
    <source>
        <dbReference type="EMBL" id="RWR18876.1"/>
    </source>
</evidence>
<dbReference type="GO" id="GO:0015074">
    <property type="term" value="P:DNA integration"/>
    <property type="evidence" value="ECO:0007669"/>
    <property type="project" value="UniProtKB-KW"/>
</dbReference>
<evidence type="ECO:0000256" key="2">
    <source>
        <dbReference type="ARBA" id="ARBA00023125"/>
    </source>
</evidence>
<dbReference type="InterPro" id="IPR006118">
    <property type="entry name" value="Recombinase_CS"/>
</dbReference>
<keyword evidence="1" id="KW-0229">DNA integration</keyword>
<comment type="caution">
    <text evidence="7">The sequence shown here is derived from an EMBL/GenBank/DDBJ whole genome shotgun (WGS) entry which is preliminary data.</text>
</comment>
<dbReference type="CDD" id="cd03768">
    <property type="entry name" value="SR_ResInv"/>
    <property type="match status" value="1"/>
</dbReference>
<organism evidence="7 8">
    <name type="scientific">Microbacterium enclense</name>
    <dbReference type="NCBI Taxonomy" id="993073"/>
    <lineage>
        <taxon>Bacteria</taxon>
        <taxon>Bacillati</taxon>
        <taxon>Actinomycetota</taxon>
        <taxon>Actinomycetes</taxon>
        <taxon>Micrococcales</taxon>
        <taxon>Microbacteriaceae</taxon>
        <taxon>Microbacterium</taxon>
    </lineage>
</organism>
<dbReference type="InterPro" id="IPR011109">
    <property type="entry name" value="DNA_bind_recombinase_dom"/>
</dbReference>
<dbReference type="Pfam" id="PF00239">
    <property type="entry name" value="Resolvase"/>
    <property type="match status" value="1"/>
</dbReference>
<dbReference type="PROSITE" id="PS00397">
    <property type="entry name" value="RECOMBINASES_1"/>
    <property type="match status" value="1"/>
</dbReference>
<dbReference type="PROSITE" id="PS51736">
    <property type="entry name" value="RECOMBINASES_3"/>
    <property type="match status" value="1"/>
</dbReference>
<feature type="domain" description="Resolvase/invertase-type recombinase catalytic" evidence="6">
    <location>
        <begin position="2"/>
        <end position="151"/>
    </location>
</feature>
<dbReference type="OrthoDB" id="128993at2"/>
<dbReference type="Proteomes" id="UP000285970">
    <property type="component" value="Unassembled WGS sequence"/>
</dbReference>
<dbReference type="PANTHER" id="PTHR30461:SF2">
    <property type="entry name" value="SERINE RECOMBINASE PINE-RELATED"/>
    <property type="match status" value="1"/>
</dbReference>
<keyword evidence="3" id="KW-0233">DNA recombination</keyword>
<proteinExistence type="predicted"/>
<sequence length="222" mass="24410">MKVIGYLRVSTRDQDYGIEVQRRAIASEAERRGWEVEWIVDQGETGKNANRPGLTDALARLDRGEADALVVSKLDRLSRSVVDFGNILRRATRPRGKKVKPWGLVALDVGIDMTTPTGRLVAHILIAVAEWEGDTISDRTKQALAVAKRERGIIPGAASKVPRSVVTRIKSARTRGLTFRAIADRLNQDGVPSARGGLWSQSTVQHAYYTADTAKRAVQRAS</sequence>
<accession>A0A3S3LVV2</accession>
<dbReference type="EMBL" id="RBZY01000027">
    <property type="protein sequence ID" value="RWR18876.1"/>
    <property type="molecule type" value="Genomic_DNA"/>
</dbReference>
<name>A0A3S3LVV2_9MICO</name>
<dbReference type="SMART" id="SM00857">
    <property type="entry name" value="Resolvase"/>
    <property type="match status" value="1"/>
</dbReference>
<dbReference type="PANTHER" id="PTHR30461">
    <property type="entry name" value="DNA-INVERTASE FROM LAMBDOID PROPHAGE"/>
    <property type="match status" value="1"/>
</dbReference>
<dbReference type="SUPFAM" id="SSF53041">
    <property type="entry name" value="Resolvase-like"/>
    <property type="match status" value="1"/>
</dbReference>
<dbReference type="InterPro" id="IPR006119">
    <property type="entry name" value="Resolv_N"/>
</dbReference>
<dbReference type="InterPro" id="IPR036162">
    <property type="entry name" value="Resolvase-like_N_sf"/>
</dbReference>
<dbReference type="Gene3D" id="3.40.50.1390">
    <property type="entry name" value="Resolvase, N-terminal catalytic domain"/>
    <property type="match status" value="1"/>
</dbReference>
<dbReference type="AlphaFoldDB" id="A0A3S3LVV2"/>
<feature type="active site" description="O-(5'-phospho-DNA)-serine intermediate" evidence="4 5">
    <location>
        <position position="10"/>
    </location>
</feature>
<evidence type="ECO:0000313" key="8">
    <source>
        <dbReference type="Proteomes" id="UP000285970"/>
    </source>
</evidence>
<reference evidence="7 8" key="1">
    <citation type="journal article" date="2018" name="Front. Microbiol.">
        <title>Novel Insights Into Bacterial Dimethylsulfoniopropionate Catabolism in the East China Sea.</title>
        <authorList>
            <person name="Liu J."/>
            <person name="Liu J."/>
            <person name="Zhang S.H."/>
            <person name="Liang J."/>
            <person name="Lin H."/>
            <person name="Song D."/>
            <person name="Yang G.P."/>
            <person name="Todd J.D."/>
            <person name="Zhang X.H."/>
        </authorList>
    </citation>
    <scope>NUCLEOTIDE SEQUENCE [LARGE SCALE GENOMIC DNA]</scope>
    <source>
        <strain evidence="7 8">ZYFD042</strain>
    </source>
</reference>
<evidence type="ECO:0000259" key="6">
    <source>
        <dbReference type="PROSITE" id="PS51736"/>
    </source>
</evidence>
<evidence type="ECO:0000256" key="3">
    <source>
        <dbReference type="ARBA" id="ARBA00023172"/>
    </source>
</evidence>
<dbReference type="RefSeq" id="WP_128217797.1">
    <property type="nucleotide sequence ID" value="NZ_RBZY01000027.1"/>
</dbReference>
<dbReference type="GO" id="GO:0000150">
    <property type="term" value="F:DNA strand exchange activity"/>
    <property type="evidence" value="ECO:0007669"/>
    <property type="project" value="InterPro"/>
</dbReference>
<gene>
    <name evidence="7" type="ORF">D8Y23_08900</name>
</gene>
<dbReference type="Pfam" id="PF07508">
    <property type="entry name" value="Recombinase"/>
    <property type="match status" value="1"/>
</dbReference>